<feature type="domain" description="Fe/B12 periplasmic-binding" evidence="7">
    <location>
        <begin position="73"/>
        <end position="346"/>
    </location>
</feature>
<gene>
    <name evidence="8" type="ORF">FH607_022855</name>
</gene>
<dbReference type="GO" id="GO:1901678">
    <property type="term" value="P:iron coordination entity transport"/>
    <property type="evidence" value="ECO:0007669"/>
    <property type="project" value="UniProtKB-ARBA"/>
</dbReference>
<feature type="region of interest" description="Disordered" evidence="5">
    <location>
        <begin position="25"/>
        <end position="51"/>
    </location>
</feature>
<dbReference type="EMBL" id="VDLY02000016">
    <property type="protein sequence ID" value="KAB8161919.1"/>
    <property type="molecule type" value="Genomic_DNA"/>
</dbReference>
<evidence type="ECO:0000256" key="5">
    <source>
        <dbReference type="SAM" id="MobiDB-lite"/>
    </source>
</evidence>
<dbReference type="InterPro" id="IPR051313">
    <property type="entry name" value="Bact_iron-sidero_bind"/>
</dbReference>
<dbReference type="SUPFAM" id="SSF53807">
    <property type="entry name" value="Helical backbone' metal receptor"/>
    <property type="match status" value="1"/>
</dbReference>
<comment type="caution">
    <text evidence="8">The sequence shown here is derived from an EMBL/GenBank/DDBJ whole genome shotgun (WGS) entry which is preliminary data.</text>
</comment>
<dbReference type="Pfam" id="PF01497">
    <property type="entry name" value="Peripla_BP_2"/>
    <property type="match status" value="1"/>
</dbReference>
<keyword evidence="9" id="KW-1185">Reference proteome</keyword>
<dbReference type="RefSeq" id="WP_139671801.1">
    <property type="nucleotide sequence ID" value="NZ_VDLY02000016.1"/>
</dbReference>
<dbReference type="AlphaFoldDB" id="A0A5N6A1P9"/>
<dbReference type="Gene3D" id="3.40.50.1980">
    <property type="entry name" value="Nitrogenase molybdenum iron protein domain"/>
    <property type="match status" value="2"/>
</dbReference>
<evidence type="ECO:0000256" key="6">
    <source>
        <dbReference type="SAM" id="SignalP"/>
    </source>
</evidence>
<organism evidence="8 9">
    <name type="scientific">Streptomyces mimosae</name>
    <dbReference type="NCBI Taxonomy" id="2586635"/>
    <lineage>
        <taxon>Bacteria</taxon>
        <taxon>Bacillati</taxon>
        <taxon>Actinomycetota</taxon>
        <taxon>Actinomycetes</taxon>
        <taxon>Kitasatosporales</taxon>
        <taxon>Streptomycetaceae</taxon>
        <taxon>Streptomyces</taxon>
    </lineage>
</organism>
<reference evidence="8" key="1">
    <citation type="submission" date="2019-10" db="EMBL/GenBank/DDBJ databases">
        <title>Nonomuraea sp. nov., isolated from Phyllanthus amarus.</title>
        <authorList>
            <person name="Klykleung N."/>
            <person name="Tanasupawat S."/>
        </authorList>
    </citation>
    <scope>NUCLEOTIDE SEQUENCE [LARGE SCALE GENOMIC DNA]</scope>
    <source>
        <strain evidence="8">3MP-10</strain>
    </source>
</reference>
<comment type="subcellular location">
    <subcellularLocation>
        <location evidence="1">Cell envelope</location>
    </subcellularLocation>
</comment>
<dbReference type="PROSITE" id="PS50983">
    <property type="entry name" value="FE_B12_PBP"/>
    <property type="match status" value="1"/>
</dbReference>
<evidence type="ECO:0000259" key="7">
    <source>
        <dbReference type="PROSITE" id="PS50983"/>
    </source>
</evidence>
<sequence>MPSPLRHGRLLLAALLLGATLAGCGSDDSGGSDSEASGSDGAAPAAAEPEPGAFPVTIEHRYGSTTVEEQPERVVTVGLSDQDAVLALGTVPVGTTEWLALHESAIGPWAEEYLGDAERPTLLQDPGTGPQVEEIALLDPDLILALYSGITREQYDALSAIAPVVAAPEDVVDWGISWQEQTLITGQALGRPAEAERLVGEVEGRIAEEAAAHPEFAESTGVVATPYEGMFVYGSRDPRSNLLTGLGLSLPEGLDDVMGGEFGANISRERTDLLDHDVAVWIVTDPEADAAALHEDPLYGELPVVTEGREVLIANESDYGSAFNFGTVLSLPYVVDRLVPQLEQAVDGDPATVVEQPADAR</sequence>
<dbReference type="GO" id="GO:0030288">
    <property type="term" value="C:outer membrane-bounded periplasmic space"/>
    <property type="evidence" value="ECO:0007669"/>
    <property type="project" value="TreeGrafter"/>
</dbReference>
<feature type="signal peptide" evidence="6">
    <location>
        <begin position="1"/>
        <end position="22"/>
    </location>
</feature>
<evidence type="ECO:0000256" key="3">
    <source>
        <dbReference type="ARBA" id="ARBA00022448"/>
    </source>
</evidence>
<evidence type="ECO:0000256" key="1">
    <source>
        <dbReference type="ARBA" id="ARBA00004196"/>
    </source>
</evidence>
<evidence type="ECO:0000313" key="9">
    <source>
        <dbReference type="Proteomes" id="UP000314251"/>
    </source>
</evidence>
<dbReference type="PROSITE" id="PS51257">
    <property type="entry name" value="PROKAR_LIPOPROTEIN"/>
    <property type="match status" value="1"/>
</dbReference>
<dbReference type="OrthoDB" id="1846031at2"/>
<evidence type="ECO:0000313" key="8">
    <source>
        <dbReference type="EMBL" id="KAB8161919.1"/>
    </source>
</evidence>
<dbReference type="Proteomes" id="UP000314251">
    <property type="component" value="Unassembled WGS sequence"/>
</dbReference>
<proteinExistence type="inferred from homology"/>
<dbReference type="InterPro" id="IPR002491">
    <property type="entry name" value="ABC_transptr_periplasmic_BD"/>
</dbReference>
<keyword evidence="3" id="KW-0813">Transport</keyword>
<dbReference type="CDD" id="cd01146">
    <property type="entry name" value="FhuD"/>
    <property type="match status" value="1"/>
</dbReference>
<dbReference type="PANTHER" id="PTHR30532">
    <property type="entry name" value="IRON III DICITRATE-BINDING PERIPLASMIC PROTEIN"/>
    <property type="match status" value="1"/>
</dbReference>
<feature type="chain" id="PRO_5038647106" evidence="6">
    <location>
        <begin position="23"/>
        <end position="361"/>
    </location>
</feature>
<dbReference type="PANTHER" id="PTHR30532:SF24">
    <property type="entry name" value="FERRIC ENTEROBACTIN-BINDING PERIPLASMIC PROTEIN FEPB"/>
    <property type="match status" value="1"/>
</dbReference>
<accession>A0A5N6A1P9</accession>
<evidence type="ECO:0000256" key="4">
    <source>
        <dbReference type="ARBA" id="ARBA00022729"/>
    </source>
</evidence>
<protein>
    <submittedName>
        <fullName evidence="8">ABC transporter substrate-binding protein</fullName>
    </submittedName>
</protein>
<evidence type="ECO:0000256" key="2">
    <source>
        <dbReference type="ARBA" id="ARBA00008814"/>
    </source>
</evidence>
<comment type="similarity">
    <text evidence="2">Belongs to the bacterial solute-binding protein 8 family.</text>
</comment>
<name>A0A5N6A1P9_9ACTN</name>
<keyword evidence="4 6" id="KW-0732">Signal</keyword>